<evidence type="ECO:0000313" key="3">
    <source>
        <dbReference type="Proteomes" id="UP000712157"/>
    </source>
</evidence>
<comment type="caution">
    <text evidence="2">The sequence shown here is derived from an EMBL/GenBank/DDBJ whole genome shotgun (WGS) entry which is preliminary data.</text>
</comment>
<protein>
    <submittedName>
        <fullName evidence="2">Uncharacterized protein</fullName>
    </submittedName>
</protein>
<gene>
    <name evidence="2" type="ORF">KTH89_22210</name>
</gene>
<reference evidence="2" key="1">
    <citation type="submission" date="2021-06" db="EMBL/GenBank/DDBJ databases">
        <title>Description of novel taxa of the family Lachnospiraceae.</title>
        <authorList>
            <person name="Chaplin A.V."/>
            <person name="Sokolova S.R."/>
            <person name="Pikina A.P."/>
            <person name="Korzhanova M."/>
            <person name="Belova V."/>
            <person name="Korostin D."/>
            <person name="Efimov B.A."/>
        </authorList>
    </citation>
    <scope>NUCLEOTIDE SEQUENCE</scope>
    <source>
        <strain evidence="2">ASD5720</strain>
    </source>
</reference>
<evidence type="ECO:0000256" key="1">
    <source>
        <dbReference type="SAM" id="Phobius"/>
    </source>
</evidence>
<feature type="transmembrane region" description="Helical" evidence="1">
    <location>
        <begin position="35"/>
        <end position="58"/>
    </location>
</feature>
<organism evidence="2 3">
    <name type="scientific">Diplocloster agilis</name>
    <dbReference type="NCBI Taxonomy" id="2850323"/>
    <lineage>
        <taxon>Bacteria</taxon>
        <taxon>Bacillati</taxon>
        <taxon>Bacillota</taxon>
        <taxon>Clostridia</taxon>
        <taxon>Lachnospirales</taxon>
        <taxon>Lachnospiraceae</taxon>
        <taxon>Diplocloster</taxon>
    </lineage>
</organism>
<dbReference type="AlphaFoldDB" id="A0A949K1L0"/>
<keyword evidence="1" id="KW-0472">Membrane</keyword>
<keyword evidence="1" id="KW-0812">Transmembrane</keyword>
<name>A0A949K1L0_9FIRM</name>
<dbReference type="EMBL" id="JAHQCW010000054">
    <property type="protein sequence ID" value="MBU9739250.1"/>
    <property type="molecule type" value="Genomic_DNA"/>
</dbReference>
<feature type="transmembrane region" description="Helical" evidence="1">
    <location>
        <begin position="78"/>
        <end position="96"/>
    </location>
</feature>
<accession>A0A949K1L0</accession>
<proteinExistence type="predicted"/>
<dbReference type="RefSeq" id="WP_158343152.1">
    <property type="nucleotide sequence ID" value="NZ_JAHQCW010000054.1"/>
</dbReference>
<keyword evidence="1" id="KW-1133">Transmembrane helix</keyword>
<dbReference type="Proteomes" id="UP000712157">
    <property type="component" value="Unassembled WGS sequence"/>
</dbReference>
<evidence type="ECO:0000313" key="2">
    <source>
        <dbReference type="EMBL" id="MBU9739250.1"/>
    </source>
</evidence>
<sequence length="115" mass="13343">MFTFFCLFFPSVLSLAVYDALEDSEAARKYSLYNIIIKYGVFCTINNIISIVIFELLFPIEYTASYGQLNDAFLSQRYLLLVSGVSILTALIAKFFRKYMQFKVKISVEEQEKKK</sequence>
<keyword evidence="3" id="KW-1185">Reference proteome</keyword>